<dbReference type="Pfam" id="PF04954">
    <property type="entry name" value="SIP"/>
    <property type="match status" value="1"/>
</dbReference>
<proteinExistence type="predicted"/>
<dbReference type="AlphaFoldDB" id="A0A5B8M7V1"/>
<dbReference type="Proteomes" id="UP000320216">
    <property type="component" value="Chromosome"/>
</dbReference>
<keyword evidence="3" id="KW-1185">Reference proteome</keyword>
<evidence type="ECO:0000313" key="2">
    <source>
        <dbReference type="EMBL" id="QDZ16513.1"/>
    </source>
</evidence>
<reference evidence="2 3" key="1">
    <citation type="submission" date="2019-07" db="EMBL/GenBank/DDBJ databases">
        <title>Full genome sequence of Humibacter sp. WJ7-1.</title>
        <authorList>
            <person name="Im W.-T."/>
        </authorList>
    </citation>
    <scope>NUCLEOTIDE SEQUENCE [LARGE SCALE GENOMIC DNA]</scope>
    <source>
        <strain evidence="2 3">WJ7-1</strain>
    </source>
</reference>
<sequence length="153" mass="16660">MYRPDHSAHTGATAHRDDRVQFVVTGDETSLAELQSELALLPLCAKGRVFVEIPEPKDAFELQVPMRMTVAWLPRSTRGGRPGTGERCAPGQALGRAVRAWSAEMLCDGPGDTQAILTGEYRAVSAAYEVLAERAGMPDAQITAPDRFTLHRN</sequence>
<feature type="domain" description="SIP-like Rossmann fold" evidence="1">
    <location>
        <begin position="22"/>
        <end position="144"/>
    </location>
</feature>
<evidence type="ECO:0000259" key="1">
    <source>
        <dbReference type="Pfam" id="PF04954"/>
    </source>
</evidence>
<dbReference type="EMBL" id="CP042305">
    <property type="protein sequence ID" value="QDZ16513.1"/>
    <property type="molecule type" value="Genomic_DNA"/>
</dbReference>
<dbReference type="OrthoDB" id="5123323at2"/>
<dbReference type="InterPro" id="IPR039261">
    <property type="entry name" value="FNR_nucleotide-bd"/>
</dbReference>
<protein>
    <submittedName>
        <fullName evidence="2">Siderophore-interacting protein</fullName>
    </submittedName>
</protein>
<evidence type="ECO:0000313" key="3">
    <source>
        <dbReference type="Proteomes" id="UP000320216"/>
    </source>
</evidence>
<gene>
    <name evidence="2" type="ORF">FPZ11_18740</name>
</gene>
<dbReference type="Gene3D" id="3.40.50.80">
    <property type="entry name" value="Nucleotide-binding domain of ferredoxin-NADP reductase (FNR) module"/>
    <property type="match status" value="1"/>
</dbReference>
<organism evidence="2 3">
    <name type="scientific">Humibacter ginsenosidimutans</name>
    <dbReference type="NCBI Taxonomy" id="2599293"/>
    <lineage>
        <taxon>Bacteria</taxon>
        <taxon>Bacillati</taxon>
        <taxon>Actinomycetota</taxon>
        <taxon>Actinomycetes</taxon>
        <taxon>Micrococcales</taxon>
        <taxon>Microbacteriaceae</taxon>
        <taxon>Humibacter</taxon>
    </lineage>
</organism>
<dbReference type="InterPro" id="IPR007037">
    <property type="entry name" value="SIP_rossman_dom"/>
</dbReference>
<dbReference type="KEGG" id="huw:FPZ11_18740"/>
<name>A0A5B8M7V1_9MICO</name>
<accession>A0A5B8M7V1</accession>
<dbReference type="RefSeq" id="WP_146322517.1">
    <property type="nucleotide sequence ID" value="NZ_CP042305.1"/>
</dbReference>